<dbReference type="EMBL" id="MEUB01000006">
    <property type="protein sequence ID" value="OGC24837.1"/>
    <property type="molecule type" value="Genomic_DNA"/>
</dbReference>
<dbReference type="SUPFAM" id="SSF55957">
    <property type="entry name" value="Phosphoglucomutase, C-terminal domain"/>
    <property type="match status" value="1"/>
</dbReference>
<evidence type="ECO:0000313" key="6">
    <source>
        <dbReference type="EMBL" id="OGC24837.1"/>
    </source>
</evidence>
<keyword evidence="3" id="KW-0460">Magnesium</keyword>
<sequence length="789" mass="87277">MGTGALLPGKVRDFVFRGGRRTYGTLNEQRTLTIKQALRVATLGIKHYLQTELAIRNLSQETYVASLPAIDSIRELLTNEYIYRLCPSVRDGIVNSILNQEWNSLIDAHYADKMFGTAGVRGVAHRTEEDVFKVFKNGLEIPRLRGPNWINELTVARVAQGIIHRMKTAGEKRIVIGCDPRVGNLQLAEMLARIAIANDMQVFLADKECPFPLLMHAITQGKVKIVSNGSRGATFSTYDGEAVSPEGTLNIEGAVGMYISASHNGRKDNGFKFFKGDSSQAGPEERRETVKEINKLRWEDIKVAGSLDDAKPGQLVYIGGKTPVQNKGYHGAPLLDVEKQHRGAMLELVINPTLLRDMAPKLVLGYSAFNGAGGNLFRDVAMNIGIKPKNFLSVDSLFSPDGRFLPFGNKMPDPGDVFGAGVFFNEFETQYGKDALLLLNAGMMSHDPDADRAALMLALHGLYKEAFGGADWVLIKANLHWSVLNYYRFSAMAEQNGGNIPNLEKRYVMLSHATTDMIELVARHFGIAVKGLMKDEKTGQKLNVPEADSRFIVGMNYAADAWRVFADQGLHNDSVNEESNGFGIFGSAPLHGQRLGHNGWILDKDGFLASLLTLELFAYLKSRNMHYLDYVVEMSRKIGTYIGSSMLPLPETPWTGPTGTQMKQLLLNWAVDREKAFLRGETVKIGDRVVAGVTAYRTNKYPIGSMVNPPDQGVKSTYSDGSWSNVRPSGTANQLRGYQDLRNPRVATAETNQAAIKEIATTERMAVEYNRAMFLQIQEDQGIPTDKII</sequence>
<dbReference type="InterPro" id="IPR016055">
    <property type="entry name" value="A-D-PHexomutase_a/b/a-I/II/III"/>
</dbReference>
<dbReference type="PANTHER" id="PTHR45745">
    <property type="entry name" value="PHOSPHOMANNOMUTASE 45A"/>
    <property type="match status" value="1"/>
</dbReference>
<dbReference type="GO" id="GO:0006166">
    <property type="term" value="P:purine ribonucleoside salvage"/>
    <property type="evidence" value="ECO:0007669"/>
    <property type="project" value="TreeGrafter"/>
</dbReference>
<keyword evidence="2" id="KW-0479">Metal-binding</keyword>
<gene>
    <name evidence="6" type="ORF">A2310_03760</name>
</gene>
<dbReference type="AlphaFoldDB" id="A0A1F4SWU6"/>
<dbReference type="InterPro" id="IPR005844">
    <property type="entry name" value="A-D-PHexomutase_a/b/a-I"/>
</dbReference>
<dbReference type="GO" id="GO:0046872">
    <property type="term" value="F:metal ion binding"/>
    <property type="evidence" value="ECO:0007669"/>
    <property type="project" value="UniProtKB-KW"/>
</dbReference>
<name>A0A1F4SWU6_UNCSA</name>
<accession>A0A1F4SWU6</accession>
<dbReference type="GO" id="GO:0005975">
    <property type="term" value="P:carbohydrate metabolic process"/>
    <property type="evidence" value="ECO:0007669"/>
    <property type="project" value="InterPro"/>
</dbReference>
<protein>
    <recommendedName>
        <fullName evidence="5">Alpha-D-phosphohexomutase alpha/beta/alpha domain-containing protein</fullName>
    </recommendedName>
</protein>
<comment type="caution">
    <text evidence="6">The sequence shown here is derived from an EMBL/GenBank/DDBJ whole genome shotgun (WGS) entry which is preliminary data.</text>
</comment>
<evidence type="ECO:0000256" key="4">
    <source>
        <dbReference type="ARBA" id="ARBA00023235"/>
    </source>
</evidence>
<dbReference type="STRING" id="1802579.A2310_03760"/>
<dbReference type="Gene3D" id="3.40.120.10">
    <property type="entry name" value="Alpha-D-Glucose-1,6-Bisphosphate, subunit A, domain 3"/>
    <property type="match status" value="2"/>
</dbReference>
<keyword evidence="4" id="KW-0413">Isomerase</keyword>
<dbReference type="Pfam" id="PF02878">
    <property type="entry name" value="PGM_PMM_I"/>
    <property type="match status" value="1"/>
</dbReference>
<dbReference type="InterPro" id="IPR036900">
    <property type="entry name" value="A-D-PHexomutase_C_sf"/>
</dbReference>
<reference evidence="6 7" key="1">
    <citation type="journal article" date="2016" name="Nat. Commun.">
        <title>Thousands of microbial genomes shed light on interconnected biogeochemical processes in an aquifer system.</title>
        <authorList>
            <person name="Anantharaman K."/>
            <person name="Brown C.T."/>
            <person name="Hug L.A."/>
            <person name="Sharon I."/>
            <person name="Castelle C.J."/>
            <person name="Probst A.J."/>
            <person name="Thomas B.C."/>
            <person name="Singh A."/>
            <person name="Wilkins M.J."/>
            <person name="Karaoz U."/>
            <person name="Brodie E.L."/>
            <person name="Williams K.H."/>
            <person name="Hubbard S.S."/>
            <person name="Banfield J.F."/>
        </authorList>
    </citation>
    <scope>NUCLEOTIDE SEQUENCE [LARGE SCALE GENOMIC DNA]</scope>
</reference>
<feature type="domain" description="Alpha-D-phosphohexomutase alpha/beta/alpha" evidence="5">
    <location>
        <begin position="114"/>
        <end position="296"/>
    </location>
</feature>
<evidence type="ECO:0000256" key="3">
    <source>
        <dbReference type="ARBA" id="ARBA00022842"/>
    </source>
</evidence>
<organism evidence="6 7">
    <name type="scientific">candidate division WOR-1 bacterium RIFOXYB2_FULL_37_13</name>
    <dbReference type="NCBI Taxonomy" id="1802579"/>
    <lineage>
        <taxon>Bacteria</taxon>
        <taxon>Bacillati</taxon>
        <taxon>Saganbacteria</taxon>
    </lineage>
</organism>
<evidence type="ECO:0000256" key="2">
    <source>
        <dbReference type="ARBA" id="ARBA00022723"/>
    </source>
</evidence>
<comment type="similarity">
    <text evidence="1">Belongs to the phosphohexose mutase family.</text>
</comment>
<proteinExistence type="inferred from homology"/>
<dbReference type="Proteomes" id="UP000178417">
    <property type="component" value="Unassembled WGS sequence"/>
</dbReference>
<dbReference type="GO" id="GO:0008973">
    <property type="term" value="F:phosphopentomutase activity"/>
    <property type="evidence" value="ECO:0007669"/>
    <property type="project" value="TreeGrafter"/>
</dbReference>
<evidence type="ECO:0000256" key="1">
    <source>
        <dbReference type="ARBA" id="ARBA00010231"/>
    </source>
</evidence>
<dbReference type="SUPFAM" id="SSF53738">
    <property type="entry name" value="Phosphoglucomutase, first 3 domains"/>
    <property type="match status" value="1"/>
</dbReference>
<evidence type="ECO:0000259" key="5">
    <source>
        <dbReference type="Pfam" id="PF02878"/>
    </source>
</evidence>
<evidence type="ECO:0000313" key="7">
    <source>
        <dbReference type="Proteomes" id="UP000178417"/>
    </source>
</evidence>
<dbReference type="PANTHER" id="PTHR45745:SF1">
    <property type="entry name" value="PHOSPHOGLUCOMUTASE 2B-RELATED"/>
    <property type="match status" value="1"/>
</dbReference>